<keyword evidence="3" id="KW-0902">Two-component regulatory system</keyword>
<keyword evidence="5 9" id="KW-0238">DNA-binding</keyword>
<dbReference type="PROSITE" id="PS50110">
    <property type="entry name" value="RESPONSE_REGULATORY"/>
    <property type="match status" value="1"/>
</dbReference>
<dbReference type="GO" id="GO:0005829">
    <property type="term" value="C:cytosol"/>
    <property type="evidence" value="ECO:0007669"/>
    <property type="project" value="TreeGrafter"/>
</dbReference>
<keyword evidence="6" id="KW-0804">Transcription</keyword>
<feature type="DNA-binding region" description="OmpR/PhoB-type" evidence="9">
    <location>
        <begin position="126"/>
        <end position="226"/>
    </location>
</feature>
<keyword evidence="2 8" id="KW-0597">Phosphoprotein</keyword>
<dbReference type="InterPro" id="IPR001867">
    <property type="entry name" value="OmpR/PhoB-type_DNA-bd"/>
</dbReference>
<keyword evidence="4" id="KW-0805">Transcription regulation</keyword>
<evidence type="ECO:0000256" key="3">
    <source>
        <dbReference type="ARBA" id="ARBA00023012"/>
    </source>
</evidence>
<dbReference type="PATRIC" id="fig|1629550.3.peg.2008"/>
<evidence type="ECO:0000259" key="10">
    <source>
        <dbReference type="PROSITE" id="PS50110"/>
    </source>
</evidence>
<dbReference type="SUPFAM" id="SSF52172">
    <property type="entry name" value="CheY-like"/>
    <property type="match status" value="1"/>
</dbReference>
<reference evidence="12 13" key="1">
    <citation type="submission" date="2015-04" db="EMBL/GenBank/DDBJ databases">
        <title>Microcin producing Clostridium sp. JC272T.</title>
        <authorList>
            <person name="Jyothsna T."/>
            <person name="Sasikala C."/>
            <person name="Ramana C."/>
        </authorList>
    </citation>
    <scope>NUCLEOTIDE SEQUENCE [LARGE SCALE GENOMIC DNA]</scope>
    <source>
        <strain evidence="12 13">JC272</strain>
    </source>
</reference>
<dbReference type="Proteomes" id="UP000034407">
    <property type="component" value="Unassembled WGS sequence"/>
</dbReference>
<dbReference type="CDD" id="cd00383">
    <property type="entry name" value="trans_reg_C"/>
    <property type="match status" value="1"/>
</dbReference>
<evidence type="ECO:0000313" key="12">
    <source>
        <dbReference type="EMBL" id="KKY00643.1"/>
    </source>
</evidence>
<comment type="function">
    <text evidence="7">May play the central regulatory role in sporulation. It may be an element of the effector pathway responsible for the activation of sporulation genes in response to nutritional stress. Spo0A may act in concert with spo0H (a sigma factor) to control the expression of some genes that are critical to the sporulation process.</text>
</comment>
<evidence type="ECO:0000256" key="4">
    <source>
        <dbReference type="ARBA" id="ARBA00023015"/>
    </source>
</evidence>
<dbReference type="AlphaFoldDB" id="A0A0M3DED1"/>
<proteinExistence type="predicted"/>
<feature type="domain" description="Response regulatory" evidence="10">
    <location>
        <begin position="3"/>
        <end position="116"/>
    </location>
</feature>
<name>A0A0M3DED1_9FIRM</name>
<dbReference type="InterPro" id="IPR001789">
    <property type="entry name" value="Sig_transdc_resp-reg_receiver"/>
</dbReference>
<organism evidence="12 13">
    <name type="scientific">Paraclostridium benzoelyticum</name>
    <dbReference type="NCBI Taxonomy" id="1629550"/>
    <lineage>
        <taxon>Bacteria</taxon>
        <taxon>Bacillati</taxon>
        <taxon>Bacillota</taxon>
        <taxon>Clostridia</taxon>
        <taxon>Peptostreptococcales</taxon>
        <taxon>Peptostreptococcaceae</taxon>
        <taxon>Paraclostridium</taxon>
    </lineage>
</organism>
<evidence type="ECO:0000256" key="2">
    <source>
        <dbReference type="ARBA" id="ARBA00022553"/>
    </source>
</evidence>
<gene>
    <name evidence="12" type="ORF">VN21_12825</name>
</gene>
<dbReference type="SMART" id="SM00448">
    <property type="entry name" value="REC"/>
    <property type="match status" value="1"/>
</dbReference>
<dbReference type="InterPro" id="IPR036388">
    <property type="entry name" value="WH-like_DNA-bd_sf"/>
</dbReference>
<feature type="domain" description="OmpR/PhoB-type" evidence="11">
    <location>
        <begin position="126"/>
        <end position="226"/>
    </location>
</feature>
<feature type="modified residue" description="4-aspartylphosphate" evidence="8">
    <location>
        <position position="52"/>
    </location>
</feature>
<dbReference type="GO" id="GO:0032993">
    <property type="term" value="C:protein-DNA complex"/>
    <property type="evidence" value="ECO:0007669"/>
    <property type="project" value="TreeGrafter"/>
</dbReference>
<dbReference type="InterPro" id="IPR011006">
    <property type="entry name" value="CheY-like_superfamily"/>
</dbReference>
<evidence type="ECO:0000256" key="6">
    <source>
        <dbReference type="ARBA" id="ARBA00023163"/>
    </source>
</evidence>
<dbReference type="GO" id="GO:0006355">
    <property type="term" value="P:regulation of DNA-templated transcription"/>
    <property type="evidence" value="ECO:0007669"/>
    <property type="project" value="InterPro"/>
</dbReference>
<dbReference type="Gene3D" id="6.10.250.690">
    <property type="match status" value="1"/>
</dbReference>
<keyword evidence="13" id="KW-1185">Reference proteome</keyword>
<evidence type="ECO:0000256" key="8">
    <source>
        <dbReference type="PROSITE-ProRule" id="PRU00169"/>
    </source>
</evidence>
<accession>A0A0M3DED1</accession>
<dbReference type="CDD" id="cd17574">
    <property type="entry name" value="REC_OmpR"/>
    <property type="match status" value="1"/>
</dbReference>
<comment type="caution">
    <text evidence="12">The sequence shown here is derived from an EMBL/GenBank/DDBJ whole genome shotgun (WGS) entry which is preliminary data.</text>
</comment>
<dbReference type="OrthoDB" id="9803564at2"/>
<dbReference type="PANTHER" id="PTHR48111">
    <property type="entry name" value="REGULATOR OF RPOS"/>
    <property type="match status" value="1"/>
</dbReference>
<evidence type="ECO:0000256" key="7">
    <source>
        <dbReference type="ARBA" id="ARBA00024867"/>
    </source>
</evidence>
<evidence type="ECO:0000313" key="13">
    <source>
        <dbReference type="Proteomes" id="UP000034407"/>
    </source>
</evidence>
<dbReference type="RefSeq" id="WP_046823591.1">
    <property type="nucleotide sequence ID" value="NZ_LBBT01000252.1"/>
</dbReference>
<dbReference type="GO" id="GO:0000156">
    <property type="term" value="F:phosphorelay response regulator activity"/>
    <property type="evidence" value="ECO:0007669"/>
    <property type="project" value="TreeGrafter"/>
</dbReference>
<dbReference type="Pfam" id="PF00072">
    <property type="entry name" value="Response_reg"/>
    <property type="match status" value="1"/>
</dbReference>
<dbReference type="GO" id="GO:0000976">
    <property type="term" value="F:transcription cis-regulatory region binding"/>
    <property type="evidence" value="ECO:0007669"/>
    <property type="project" value="TreeGrafter"/>
</dbReference>
<protein>
    <recommendedName>
        <fullName evidence="1">Stage 0 sporulation protein A homolog</fullName>
    </recommendedName>
</protein>
<evidence type="ECO:0000256" key="5">
    <source>
        <dbReference type="ARBA" id="ARBA00023125"/>
    </source>
</evidence>
<sequence>MINVLMIEDDSAISFAVKYALEKEGFNIDICNDLEKSRNSIKDKKYNIVLLDVMLPDGNGYDFCKEIREAQDTPIIFLSACDEEVNVVMGLDIGGDDYITKPFRVRELISRMNAVLRRKGSSNENKKVIKFKDLTINTLEARVYKGEEEILLTSVEYKLLLILIKNNNVVLSRTKILEKLWDVACDFVNDNTITVYIKRLREKIEDDSSHPKYILTVRGLGYKWNGSENSVSI</sequence>
<dbReference type="SMART" id="SM00862">
    <property type="entry name" value="Trans_reg_C"/>
    <property type="match status" value="1"/>
</dbReference>
<dbReference type="Gene3D" id="1.10.10.10">
    <property type="entry name" value="Winged helix-like DNA-binding domain superfamily/Winged helix DNA-binding domain"/>
    <property type="match status" value="1"/>
</dbReference>
<evidence type="ECO:0000259" key="11">
    <source>
        <dbReference type="PROSITE" id="PS51755"/>
    </source>
</evidence>
<dbReference type="FunFam" id="1.10.10.10:FF:000018">
    <property type="entry name" value="DNA-binding response regulator ResD"/>
    <property type="match status" value="1"/>
</dbReference>
<dbReference type="EMBL" id="LBBT01000252">
    <property type="protein sequence ID" value="KKY00643.1"/>
    <property type="molecule type" value="Genomic_DNA"/>
</dbReference>
<evidence type="ECO:0000256" key="1">
    <source>
        <dbReference type="ARBA" id="ARBA00018672"/>
    </source>
</evidence>
<dbReference type="Gene3D" id="3.40.50.2300">
    <property type="match status" value="1"/>
</dbReference>
<dbReference type="Pfam" id="PF00486">
    <property type="entry name" value="Trans_reg_C"/>
    <property type="match status" value="1"/>
</dbReference>
<dbReference type="PANTHER" id="PTHR48111:SF73">
    <property type="entry name" value="ALKALINE PHOSPHATASE SYNTHESIS TRANSCRIPTIONAL REGULATORY PROTEIN PHOP"/>
    <property type="match status" value="1"/>
</dbReference>
<dbReference type="InterPro" id="IPR039420">
    <property type="entry name" value="WalR-like"/>
</dbReference>
<evidence type="ECO:0000256" key="9">
    <source>
        <dbReference type="PROSITE-ProRule" id="PRU01091"/>
    </source>
</evidence>
<dbReference type="PROSITE" id="PS51755">
    <property type="entry name" value="OMPR_PHOB"/>
    <property type="match status" value="1"/>
</dbReference>